<dbReference type="PIRSF" id="PIRSF012535">
    <property type="entry name" value="UCP012535"/>
    <property type="match status" value="1"/>
</dbReference>
<evidence type="ECO:0000256" key="2">
    <source>
        <dbReference type="HAMAP-Rule" id="MF_01867"/>
    </source>
</evidence>
<dbReference type="EMBL" id="JBHTIC010000008">
    <property type="protein sequence ID" value="MFD0762517.1"/>
    <property type="molecule type" value="Genomic_DNA"/>
</dbReference>
<gene>
    <name evidence="2 5" type="primary">bshC</name>
    <name evidence="5" type="ORF">ACFQZW_10520</name>
</gene>
<dbReference type="HAMAP" id="MF_01867">
    <property type="entry name" value="BshC"/>
    <property type="match status" value="1"/>
</dbReference>
<dbReference type="Proteomes" id="UP001597032">
    <property type="component" value="Unassembled WGS sequence"/>
</dbReference>
<dbReference type="InterPro" id="IPR011199">
    <property type="entry name" value="Bacillithiol_biosynth_BshC"/>
</dbReference>
<keyword evidence="1 2" id="KW-0436">Ligase</keyword>
<dbReference type="Pfam" id="PF24850">
    <property type="entry name" value="CC_BshC"/>
    <property type="match status" value="1"/>
</dbReference>
<dbReference type="InterPro" id="IPR055398">
    <property type="entry name" value="Rossmann-like_BshC"/>
</dbReference>
<dbReference type="EC" id="6.-.-.-" evidence="2"/>
<evidence type="ECO:0000256" key="1">
    <source>
        <dbReference type="ARBA" id="ARBA00022598"/>
    </source>
</evidence>
<feature type="domain" description="Bacillithiol biosynthesis BshC N-terminal Rossmann-like" evidence="3">
    <location>
        <begin position="1"/>
        <end position="375"/>
    </location>
</feature>
<name>A0ABW2Z8K8_9FLAO</name>
<organism evidence="5 6">
    <name type="scientific">Lutibacter aestuarii</name>
    <dbReference type="NCBI Taxonomy" id="861111"/>
    <lineage>
        <taxon>Bacteria</taxon>
        <taxon>Pseudomonadati</taxon>
        <taxon>Bacteroidota</taxon>
        <taxon>Flavobacteriia</taxon>
        <taxon>Flavobacteriales</taxon>
        <taxon>Flavobacteriaceae</taxon>
        <taxon>Lutibacter</taxon>
    </lineage>
</organism>
<comment type="similarity">
    <text evidence="2">Belongs to the BshC family.</text>
</comment>
<evidence type="ECO:0000259" key="3">
    <source>
        <dbReference type="Pfam" id="PF10079"/>
    </source>
</evidence>
<keyword evidence="6" id="KW-1185">Reference proteome</keyword>
<reference evidence="6" key="1">
    <citation type="journal article" date="2019" name="Int. J. Syst. Evol. Microbiol.">
        <title>The Global Catalogue of Microorganisms (GCM) 10K type strain sequencing project: providing services to taxonomists for standard genome sequencing and annotation.</title>
        <authorList>
            <consortium name="The Broad Institute Genomics Platform"/>
            <consortium name="The Broad Institute Genome Sequencing Center for Infectious Disease"/>
            <person name="Wu L."/>
            <person name="Ma J."/>
        </authorList>
    </citation>
    <scope>NUCLEOTIDE SEQUENCE [LARGE SCALE GENOMIC DNA]</scope>
    <source>
        <strain evidence="6">CCUG 60022</strain>
    </source>
</reference>
<evidence type="ECO:0000259" key="4">
    <source>
        <dbReference type="Pfam" id="PF24850"/>
    </source>
</evidence>
<evidence type="ECO:0000313" key="6">
    <source>
        <dbReference type="Proteomes" id="UP001597032"/>
    </source>
</evidence>
<dbReference type="InterPro" id="IPR055399">
    <property type="entry name" value="CC_BshC"/>
</dbReference>
<protein>
    <recommendedName>
        <fullName evidence="2">Putative cysteine ligase BshC</fullName>
        <ecNumber evidence="2">6.-.-.-</ecNumber>
    </recommendedName>
</protein>
<comment type="caution">
    <text evidence="5">The sequence shown here is derived from an EMBL/GenBank/DDBJ whole genome shotgun (WGS) entry which is preliminary data.</text>
</comment>
<dbReference type="RefSeq" id="WP_298263183.1">
    <property type="nucleotide sequence ID" value="NZ_JBHTIC010000008.1"/>
</dbReference>
<proteinExistence type="inferred from homology"/>
<sequence>MKVHHIPFKKTGYFSKLINDYLDQNSELDQFYGNFPNIEGFSNQIELKYQSKIDSQFNRVHLVNSLKKQYSLVEFSENTASNIELLKEENTFTITTGHQLNIFTGPLYFLYKIVSTINLTRQLKEAFPSYNFVPVYWMATEDHDFEEINYFNFKGKKIEWEKDVSGAVGRLNTEGFQKVFNEFSKHLGTSINEEFIKELFQKAYLKHTNLTAATRYLVNELFGKYGLVIIDGDDKLLKKQFSPLFKDELLQKTSYKKVTQSSKKLESIGYNIQVNPREINLFYLKDDIRERIIYQNDIFYINNSTITFSKEAILKELEKHPERFSPNVIMRPLYQETILPNICYIGGGGELAYWLQLKAYFEQMNTPFPILLLRNSVLFLTEKQNKKLQKLKVSLEEIFCKQGKLVDKKVKEISEIEIDFSTQKAFLQEQFDSLKLIAKKTDQSFIGAVNAQEKKQLNGLDALEKRLLKAQKRKLEDEVSRIKVLQDELFPSKSLEERSRNFSEMYLKLGKELIPILLNSLEPLQLEFTVIEY</sequence>
<dbReference type="Pfam" id="PF10079">
    <property type="entry name" value="Rossmann-like_BshC"/>
    <property type="match status" value="1"/>
</dbReference>
<accession>A0ABW2Z8K8</accession>
<dbReference type="NCBIfam" id="TIGR03998">
    <property type="entry name" value="thiol_BshC"/>
    <property type="match status" value="1"/>
</dbReference>
<evidence type="ECO:0000313" key="5">
    <source>
        <dbReference type="EMBL" id="MFD0762517.1"/>
    </source>
</evidence>
<feature type="domain" description="Bacillithiol biosynthesis BshC C-terminal coiled-coil" evidence="4">
    <location>
        <begin position="377"/>
        <end position="532"/>
    </location>
</feature>